<evidence type="ECO:0008006" key="3">
    <source>
        <dbReference type="Google" id="ProtNLM"/>
    </source>
</evidence>
<accession>A0A1I5RU01</accession>
<dbReference type="AlphaFoldDB" id="A0A1I5RU01"/>
<dbReference type="EMBL" id="FOXQ01000001">
    <property type="protein sequence ID" value="SFP62004.1"/>
    <property type="molecule type" value="Genomic_DNA"/>
</dbReference>
<reference evidence="1 2" key="1">
    <citation type="submission" date="2016-10" db="EMBL/GenBank/DDBJ databases">
        <authorList>
            <person name="de Groot N.N."/>
        </authorList>
    </citation>
    <scope>NUCLEOTIDE SEQUENCE [LARGE SCALE GENOMIC DNA]</scope>
    <source>
        <strain evidence="1 2">DSM 28286</strain>
    </source>
</reference>
<evidence type="ECO:0000313" key="1">
    <source>
        <dbReference type="EMBL" id="SFP62004.1"/>
    </source>
</evidence>
<name>A0A1I5RU01_9BACT</name>
<sequence length="225" mass="25468">MRLNVMKPCLICAAIIFLCGCLGPKKINKWVAQNYVDATPTRKKSNIITITSGINSMGDVLSETQKKTSHVLPLLFYWQYDYKNSTALNPQIGINNFTSTVLSYSNKTLKQKLNGRKLELNIEKMPTNFAIDDKGHIVWVILYAFSWDVLTVQPEDHQMVVSYKILNQDNSSYKTGTVDISNTDKGLTLGMFQSLKKKTFQYLDQYDASITSMSKMVIDKIAAEL</sequence>
<dbReference type="OrthoDB" id="849872at2"/>
<keyword evidence="2" id="KW-1185">Reference proteome</keyword>
<gene>
    <name evidence="1" type="ORF">SAMN05444277_101417</name>
</gene>
<dbReference type="Proteomes" id="UP000199031">
    <property type="component" value="Unassembled WGS sequence"/>
</dbReference>
<dbReference type="PROSITE" id="PS51257">
    <property type="entry name" value="PROKAR_LIPOPROTEIN"/>
    <property type="match status" value="1"/>
</dbReference>
<organism evidence="1 2">
    <name type="scientific">Parafilimonas terrae</name>
    <dbReference type="NCBI Taxonomy" id="1465490"/>
    <lineage>
        <taxon>Bacteria</taxon>
        <taxon>Pseudomonadati</taxon>
        <taxon>Bacteroidota</taxon>
        <taxon>Chitinophagia</taxon>
        <taxon>Chitinophagales</taxon>
        <taxon>Chitinophagaceae</taxon>
        <taxon>Parafilimonas</taxon>
    </lineage>
</organism>
<dbReference type="RefSeq" id="WP_143075726.1">
    <property type="nucleotide sequence ID" value="NZ_FOXQ01000001.1"/>
</dbReference>
<proteinExistence type="predicted"/>
<protein>
    <recommendedName>
        <fullName evidence="3">Lipoprotein</fullName>
    </recommendedName>
</protein>
<evidence type="ECO:0000313" key="2">
    <source>
        <dbReference type="Proteomes" id="UP000199031"/>
    </source>
</evidence>